<proteinExistence type="predicted"/>
<evidence type="ECO:0000313" key="2">
    <source>
        <dbReference type="EMBL" id="PID59128.1"/>
    </source>
</evidence>
<feature type="region of interest" description="Disordered" evidence="1">
    <location>
        <begin position="55"/>
        <end position="81"/>
    </location>
</feature>
<dbReference type="AlphaFoldDB" id="A0A2G6EBJ5"/>
<protein>
    <submittedName>
        <fullName evidence="2">Uncharacterized protein</fullName>
    </submittedName>
</protein>
<dbReference type="EMBL" id="PDPS01000020">
    <property type="protein sequence ID" value="PID59128.1"/>
    <property type="molecule type" value="Genomic_DNA"/>
</dbReference>
<organism evidence="2 3">
    <name type="scientific">candidate division KSB3 bacterium</name>
    <dbReference type="NCBI Taxonomy" id="2044937"/>
    <lineage>
        <taxon>Bacteria</taxon>
        <taxon>candidate division KSB3</taxon>
    </lineage>
</organism>
<accession>A0A2G6EBJ5</accession>
<evidence type="ECO:0000256" key="1">
    <source>
        <dbReference type="SAM" id="MobiDB-lite"/>
    </source>
</evidence>
<gene>
    <name evidence="2" type="ORF">CSB45_01620</name>
</gene>
<comment type="caution">
    <text evidence="2">The sequence shown here is derived from an EMBL/GenBank/DDBJ whole genome shotgun (WGS) entry which is preliminary data.</text>
</comment>
<reference evidence="2 3" key="1">
    <citation type="submission" date="2017-10" db="EMBL/GenBank/DDBJ databases">
        <title>Novel microbial diversity and functional potential in the marine mammal oral microbiome.</title>
        <authorList>
            <person name="Dudek N.K."/>
            <person name="Sun C.L."/>
            <person name="Burstein D."/>
            <person name="Kantor R.S."/>
            <person name="Aliaga Goltsman D.S."/>
            <person name="Bik E.M."/>
            <person name="Thomas B.C."/>
            <person name="Banfield J.F."/>
            <person name="Relman D.A."/>
        </authorList>
    </citation>
    <scope>NUCLEOTIDE SEQUENCE [LARGE SCALE GENOMIC DNA]</scope>
    <source>
        <strain evidence="2">DOLZORAL124_49_17</strain>
    </source>
</reference>
<sequence>MSLPSPQLPENATESYLEKVAEKIYSHLHEIDNIRIKERLQSLLAAVEERLLQMHQQAQDGDDEERSPSSTSQPATLDLSPEDYGIIKKRMTDMLHGIKKEKDEDEGILELGEEEEIEQPSDLSQQFMSRDAEHLPLHGDTLVAEPDRELTFSDACRRVGQGEAPALLEQVDISEREQEMLAAFTRHLSQMKGLKRQQIFEMQHMTGRSIRELEQIFKTYHLQGYLRAELNNVYNRLLNLRSRFSILQH</sequence>
<dbReference type="Proteomes" id="UP000229740">
    <property type="component" value="Unassembled WGS sequence"/>
</dbReference>
<name>A0A2G6EBJ5_9BACT</name>
<evidence type="ECO:0000313" key="3">
    <source>
        <dbReference type="Proteomes" id="UP000229740"/>
    </source>
</evidence>